<dbReference type="EMBL" id="JAPEVI010000003">
    <property type="protein sequence ID" value="MCX2724058.1"/>
    <property type="molecule type" value="Genomic_DNA"/>
</dbReference>
<evidence type="ECO:0000256" key="5">
    <source>
        <dbReference type="SAM" id="Phobius"/>
    </source>
</evidence>
<reference evidence="6 7" key="1">
    <citation type="journal article" date="2016" name="Int. J. Syst. Evol. Microbiol.">
        <title>Labrenzia salina sp. nov., isolated from the rhizosphere of the halophyte Arthrocnemum macrostachyum.</title>
        <authorList>
            <person name="Camacho M."/>
            <person name="Redondo-Gomez S."/>
            <person name="Rodriguez-Llorente I."/>
            <person name="Rohde M."/>
            <person name="Sproer C."/>
            <person name="Schumann P."/>
            <person name="Klenk H.P."/>
            <person name="Montero-Calasanz M.D.C."/>
        </authorList>
    </citation>
    <scope>NUCLEOTIDE SEQUENCE [LARGE SCALE GENOMIC DNA]</scope>
    <source>
        <strain evidence="6 7">DSM 29163</strain>
    </source>
</reference>
<dbReference type="PANTHER" id="PTHR35814:SF1">
    <property type="entry name" value="GLUTATHIONE S-TRANSFERASE-RELATED"/>
    <property type="match status" value="1"/>
</dbReference>
<evidence type="ECO:0000313" key="6">
    <source>
        <dbReference type="EMBL" id="MCX2724058.1"/>
    </source>
</evidence>
<protein>
    <submittedName>
        <fullName evidence="6">MAPEG family protein</fullName>
    </submittedName>
</protein>
<sequence>MELVSSIPVTVIFIAVFALLQIPITVAVGLRRVKTGIHFLDGGDQILLQRMRAHSNFTETVPMTLLAMAAAETAGAPPLLLWTGGSVLLAGRLLHYGTLVTSPFGNGRAVGMILTLTPLFVFPAYVLLAVAGLTL</sequence>
<organism evidence="6 7">
    <name type="scientific">Roseibium salinum</name>
    <dbReference type="NCBI Taxonomy" id="1604349"/>
    <lineage>
        <taxon>Bacteria</taxon>
        <taxon>Pseudomonadati</taxon>
        <taxon>Pseudomonadota</taxon>
        <taxon>Alphaproteobacteria</taxon>
        <taxon>Hyphomicrobiales</taxon>
        <taxon>Stappiaceae</taxon>
        <taxon>Roseibium</taxon>
    </lineage>
</organism>
<dbReference type="PANTHER" id="PTHR35814">
    <property type="match status" value="1"/>
</dbReference>
<dbReference type="Gene3D" id="1.20.120.550">
    <property type="entry name" value="Membrane associated eicosanoid/glutathione metabolism-like domain"/>
    <property type="match status" value="1"/>
</dbReference>
<feature type="transmembrane region" description="Helical" evidence="5">
    <location>
        <begin position="6"/>
        <end position="30"/>
    </location>
</feature>
<keyword evidence="4 5" id="KW-0472">Membrane</keyword>
<feature type="transmembrane region" description="Helical" evidence="5">
    <location>
        <begin position="79"/>
        <end position="97"/>
    </location>
</feature>
<keyword evidence="2 5" id="KW-0812">Transmembrane</keyword>
<dbReference type="Pfam" id="PF01124">
    <property type="entry name" value="MAPEG"/>
    <property type="match status" value="1"/>
</dbReference>
<accession>A0ABT3R4R0</accession>
<dbReference type="RefSeq" id="WP_265963803.1">
    <property type="nucleotide sequence ID" value="NZ_JAPEVI010000003.1"/>
</dbReference>
<dbReference type="InterPro" id="IPR001129">
    <property type="entry name" value="Membr-assoc_MAPEG"/>
</dbReference>
<evidence type="ECO:0000313" key="7">
    <source>
        <dbReference type="Proteomes" id="UP001300261"/>
    </source>
</evidence>
<dbReference type="InterPro" id="IPR023352">
    <property type="entry name" value="MAPEG-like_dom_sf"/>
</dbReference>
<comment type="caution">
    <text evidence="6">The sequence shown here is derived from an EMBL/GenBank/DDBJ whole genome shotgun (WGS) entry which is preliminary data.</text>
</comment>
<gene>
    <name evidence="6" type="ORF">ON753_17030</name>
</gene>
<name>A0ABT3R4R0_9HYPH</name>
<evidence type="ECO:0000256" key="3">
    <source>
        <dbReference type="ARBA" id="ARBA00022989"/>
    </source>
</evidence>
<dbReference type="SUPFAM" id="SSF161084">
    <property type="entry name" value="MAPEG domain-like"/>
    <property type="match status" value="1"/>
</dbReference>
<evidence type="ECO:0000256" key="1">
    <source>
        <dbReference type="ARBA" id="ARBA00004370"/>
    </source>
</evidence>
<proteinExistence type="predicted"/>
<evidence type="ECO:0000256" key="4">
    <source>
        <dbReference type="ARBA" id="ARBA00023136"/>
    </source>
</evidence>
<feature type="transmembrane region" description="Helical" evidence="5">
    <location>
        <begin position="109"/>
        <end position="133"/>
    </location>
</feature>
<comment type="subcellular location">
    <subcellularLocation>
        <location evidence="1">Membrane</location>
    </subcellularLocation>
</comment>
<keyword evidence="3 5" id="KW-1133">Transmembrane helix</keyword>
<keyword evidence="7" id="KW-1185">Reference proteome</keyword>
<dbReference type="Proteomes" id="UP001300261">
    <property type="component" value="Unassembled WGS sequence"/>
</dbReference>
<evidence type="ECO:0000256" key="2">
    <source>
        <dbReference type="ARBA" id="ARBA00022692"/>
    </source>
</evidence>